<proteinExistence type="predicted"/>
<dbReference type="Proteomes" id="UP001549031">
    <property type="component" value="Unassembled WGS sequence"/>
</dbReference>
<evidence type="ECO:0000313" key="2">
    <source>
        <dbReference type="EMBL" id="MET3587448.1"/>
    </source>
</evidence>
<organism evidence="2 3">
    <name type="scientific">Pseudorhizobium tarimense</name>
    <dbReference type="NCBI Taxonomy" id="1079109"/>
    <lineage>
        <taxon>Bacteria</taxon>
        <taxon>Pseudomonadati</taxon>
        <taxon>Pseudomonadota</taxon>
        <taxon>Alphaproteobacteria</taxon>
        <taxon>Hyphomicrobiales</taxon>
        <taxon>Rhizobiaceae</taxon>
        <taxon>Rhizobium/Agrobacterium group</taxon>
        <taxon>Pseudorhizobium</taxon>
    </lineage>
</organism>
<dbReference type="InterPro" id="IPR029068">
    <property type="entry name" value="Glyas_Bleomycin-R_OHBP_Dase"/>
</dbReference>
<dbReference type="Gene3D" id="3.10.180.10">
    <property type="entry name" value="2,3-Dihydroxybiphenyl 1,2-Dioxygenase, domain 1"/>
    <property type="match status" value="1"/>
</dbReference>
<sequence>MNMRIIDHLVMPVEGLSQARAALQRLGFMVAADARHPFGSENACVFLEDGAYLEPLAIGDPDAYARSADAGNVFTGRDRQLRGIFPKGGLSAVVLATDDAFAEDAAYRARGVSAGEILEFSRKLALPAGGEVTASFRLAFAADHASPAFFMFSCQRINVLPREIGALAQHANSVSGLREVVLSADRLAEACHLLETVLATEGRREGNSVVYDTRSGIVRVIEDPMSTGPATAKRGAMQDLRGRSVVFSVTDLAVTASVLAANDVPFLRQDNRLVVANATGQDVLFAFEE</sequence>
<protein>
    <recommendedName>
        <fullName evidence="1">Glyoxalase-like domain-containing protein</fullName>
    </recommendedName>
</protein>
<name>A0ABV2HA62_9HYPH</name>
<dbReference type="SUPFAM" id="SSF54593">
    <property type="entry name" value="Glyoxalase/Bleomycin resistance protein/Dihydroxybiphenyl dioxygenase"/>
    <property type="match status" value="1"/>
</dbReference>
<evidence type="ECO:0000313" key="3">
    <source>
        <dbReference type="Proteomes" id="UP001549031"/>
    </source>
</evidence>
<dbReference type="RefSeq" id="WP_247245262.1">
    <property type="nucleotide sequence ID" value="NZ_JALJRA010000014.1"/>
</dbReference>
<keyword evidence="3" id="KW-1185">Reference proteome</keyword>
<gene>
    <name evidence="2" type="ORF">ABID21_003573</name>
</gene>
<dbReference type="InterPro" id="IPR025870">
    <property type="entry name" value="Glyoxalase-like_dom"/>
</dbReference>
<reference evidence="2 3" key="1">
    <citation type="submission" date="2024-06" db="EMBL/GenBank/DDBJ databases">
        <title>Genomic Encyclopedia of Type Strains, Phase IV (KMG-IV): sequencing the most valuable type-strain genomes for metagenomic binning, comparative biology and taxonomic classification.</title>
        <authorList>
            <person name="Goeker M."/>
        </authorList>
    </citation>
    <scope>NUCLEOTIDE SEQUENCE [LARGE SCALE GENOMIC DNA]</scope>
    <source>
        <strain evidence="2 3">DSM 105042</strain>
    </source>
</reference>
<accession>A0ABV2HA62</accession>
<evidence type="ECO:0000259" key="1">
    <source>
        <dbReference type="Pfam" id="PF13468"/>
    </source>
</evidence>
<feature type="domain" description="Glyoxalase-like" evidence="1">
    <location>
        <begin position="6"/>
        <end position="197"/>
    </location>
</feature>
<comment type="caution">
    <text evidence="2">The sequence shown here is derived from an EMBL/GenBank/DDBJ whole genome shotgun (WGS) entry which is preliminary data.</text>
</comment>
<dbReference type="EMBL" id="JBEPLJ010000014">
    <property type="protein sequence ID" value="MET3587448.1"/>
    <property type="molecule type" value="Genomic_DNA"/>
</dbReference>
<dbReference type="Pfam" id="PF13468">
    <property type="entry name" value="Glyoxalase_3"/>
    <property type="match status" value="1"/>
</dbReference>